<proteinExistence type="predicted"/>
<dbReference type="Proteomes" id="UP000290057">
    <property type="component" value="Chromosome"/>
</dbReference>
<protein>
    <recommendedName>
        <fullName evidence="3">DUF2336 domain-containing protein</fullName>
    </recommendedName>
</protein>
<gene>
    <name evidence="1" type="ORF">EKJ_18010</name>
</gene>
<evidence type="ECO:0000313" key="1">
    <source>
        <dbReference type="EMBL" id="BBI20954.1"/>
    </source>
</evidence>
<dbReference type="EMBL" id="AP019389">
    <property type="protein sequence ID" value="BBI20954.1"/>
    <property type="molecule type" value="Genomic_DNA"/>
</dbReference>
<evidence type="ECO:0008006" key="3">
    <source>
        <dbReference type="Google" id="ProtNLM"/>
    </source>
</evidence>
<evidence type="ECO:0000313" key="2">
    <source>
        <dbReference type="Proteomes" id="UP000290057"/>
    </source>
</evidence>
<accession>A0A3T1CIW6</accession>
<dbReference type="AlphaFoldDB" id="A0A3T1CIW6"/>
<organism evidence="1 2">
    <name type="scientific">Qipengyuania flava</name>
    <dbReference type="NCBI Taxonomy" id="192812"/>
    <lineage>
        <taxon>Bacteria</taxon>
        <taxon>Pseudomonadati</taxon>
        <taxon>Pseudomonadota</taxon>
        <taxon>Alphaproteobacteria</taxon>
        <taxon>Sphingomonadales</taxon>
        <taxon>Erythrobacteraceae</taxon>
        <taxon>Qipengyuania</taxon>
    </lineage>
</organism>
<name>A0A3T1CIW6_9SPHN</name>
<sequence length="320" mass="34622">MPMPDSASSPVAADRDSLRDTLAQDNSALARIGPILLHLLATPDHSLFSDEIVARIRGMCHHLAWQVLRAQAEAAGQSERETFADRHGEALAEHFVSSPALLSHCHALALEWQLAETLEARYGIDPVLAPQVQDLIAANDNALASAAMASLTAQARFAQTQRRMELPLSELPGDLFHELLLAWREYSDQLRSDAMIRAEAKLRNNFDEGAGRLSLMARVVAGMGQGGLRALDIDRAGAALFLSALAARSGQTRIATVLSTHPRQTVRLALGLRAAGLDSADVERQILRINPQADPPTGISELAPEEARRLLADLPLQENS</sequence>
<reference evidence="1 2" key="1">
    <citation type="submission" date="2019-01" db="EMBL/GenBank/DDBJ databases">
        <title>Complete genome sequence of Erythrobacter flavus KJ5.</title>
        <authorList>
            <person name="Kanesaki Y."/>
            <person name="Brotosudarmo T."/>
            <person name="Moriuchi R."/>
            <person name="Awai K."/>
        </authorList>
    </citation>
    <scope>NUCLEOTIDE SEQUENCE [LARGE SCALE GENOMIC DNA]</scope>
    <source>
        <strain evidence="1 2">KJ5</strain>
    </source>
</reference>
<keyword evidence="2" id="KW-1185">Reference proteome</keyword>